<dbReference type="OrthoDB" id="2289486at2"/>
<dbReference type="AlphaFoldDB" id="A0A4Q0VH84"/>
<keyword evidence="3" id="KW-1185">Reference proteome</keyword>
<organism evidence="2 3">
    <name type="scientific">Levilactobacillus suantsaii</name>
    <dbReference type="NCBI Taxonomy" id="2292255"/>
    <lineage>
        <taxon>Bacteria</taxon>
        <taxon>Bacillati</taxon>
        <taxon>Bacillota</taxon>
        <taxon>Bacilli</taxon>
        <taxon>Lactobacillales</taxon>
        <taxon>Lactobacillaceae</taxon>
        <taxon>Levilactobacillus</taxon>
    </lineage>
</organism>
<comment type="caution">
    <text evidence="2">The sequence shown here is derived from an EMBL/GenBank/DDBJ whole genome shotgun (WGS) entry which is preliminary data.</text>
</comment>
<sequence length="208" mass="23186">MTEQMPAPKVDVTKLAEKDEHATIKYGPLDDKGNPTKSKEVTFRDPGYGVLMQIRSKQNVGDNERDFGEMANLINENVIVHPRYAFADLNKSVSKKDESKVVTLDGRKGKKVQILMKFPGYREAINLVTDIRGANGADMSLGVLNALDQDVFRHADKPDNPLDIQFWGDNGGGVQAISEALTYFTEVMDREGYLTIFGKAVTFLQPLY</sequence>
<name>A0A4Q0VH84_9LACO</name>
<proteinExistence type="predicted"/>
<protein>
    <submittedName>
        <fullName evidence="2">Uncharacterized protein</fullName>
    </submittedName>
</protein>
<accession>A0A4Q0VH84</accession>
<evidence type="ECO:0000313" key="2">
    <source>
        <dbReference type="EMBL" id="RXI77377.1"/>
    </source>
</evidence>
<feature type="region of interest" description="Disordered" evidence="1">
    <location>
        <begin position="21"/>
        <end position="42"/>
    </location>
</feature>
<evidence type="ECO:0000256" key="1">
    <source>
        <dbReference type="SAM" id="MobiDB-lite"/>
    </source>
</evidence>
<reference evidence="2 3" key="1">
    <citation type="submission" date="2018-08" db="EMBL/GenBank/DDBJ databases">
        <title>Lactobacillus suantsai sp. nov., isolated from traditional fermented suan-tsai in Taiwan.</title>
        <authorList>
            <person name="Huang C.-H."/>
        </authorList>
    </citation>
    <scope>NUCLEOTIDE SEQUENCE [LARGE SCALE GENOMIC DNA]</scope>
    <source>
        <strain evidence="2 3">BCRC 12945</strain>
    </source>
</reference>
<evidence type="ECO:0000313" key="3">
    <source>
        <dbReference type="Proteomes" id="UP000290602"/>
    </source>
</evidence>
<dbReference type="EMBL" id="QXIL01000021">
    <property type="protein sequence ID" value="RXI77377.1"/>
    <property type="molecule type" value="Genomic_DNA"/>
</dbReference>
<dbReference type="Proteomes" id="UP000290602">
    <property type="component" value="Unassembled WGS sequence"/>
</dbReference>
<dbReference type="RefSeq" id="WP_129033049.1">
    <property type="nucleotide sequence ID" value="NZ_CP059603.1"/>
</dbReference>
<gene>
    <name evidence="2" type="ORF">DXH47_09305</name>
</gene>